<dbReference type="InterPro" id="IPR020904">
    <property type="entry name" value="Sc_DH/Rdtase_CS"/>
</dbReference>
<keyword evidence="4" id="KW-1185">Reference proteome</keyword>
<dbReference type="Gene3D" id="3.40.50.720">
    <property type="entry name" value="NAD(P)-binding Rossmann-like Domain"/>
    <property type="match status" value="1"/>
</dbReference>
<dbReference type="PANTHER" id="PTHR43669:SF14">
    <property type="entry name" value="OXIDOREDUCTASE"/>
    <property type="match status" value="1"/>
</dbReference>
<protein>
    <submittedName>
        <fullName evidence="3">Glucose 1-dehydrogenase</fullName>
    </submittedName>
</protein>
<dbReference type="Pfam" id="PF13561">
    <property type="entry name" value="adh_short_C2"/>
    <property type="match status" value="1"/>
</dbReference>
<comment type="similarity">
    <text evidence="1">Belongs to the short-chain dehydrogenases/reductases (SDR) family.</text>
</comment>
<dbReference type="RefSeq" id="WP_090880240.1">
    <property type="nucleotide sequence ID" value="NZ_FMXQ01000011.1"/>
</dbReference>
<dbReference type="PRINTS" id="PR00080">
    <property type="entry name" value="SDRFAMILY"/>
</dbReference>
<evidence type="ECO:0000256" key="1">
    <source>
        <dbReference type="ARBA" id="ARBA00006484"/>
    </source>
</evidence>
<proteinExistence type="inferred from homology"/>
<dbReference type="GO" id="GO:0016491">
    <property type="term" value="F:oxidoreductase activity"/>
    <property type="evidence" value="ECO:0007669"/>
    <property type="project" value="UniProtKB-KW"/>
</dbReference>
<dbReference type="Proteomes" id="UP000199071">
    <property type="component" value="Unassembled WGS sequence"/>
</dbReference>
<dbReference type="SUPFAM" id="SSF51735">
    <property type="entry name" value="NAD(P)-binding Rossmann-fold domains"/>
    <property type="match status" value="1"/>
</dbReference>
<evidence type="ECO:0000313" key="4">
    <source>
        <dbReference type="Proteomes" id="UP000199071"/>
    </source>
</evidence>
<evidence type="ECO:0000313" key="3">
    <source>
        <dbReference type="EMBL" id="SDB55191.1"/>
    </source>
</evidence>
<dbReference type="EMBL" id="FMXQ01000011">
    <property type="protein sequence ID" value="SDB55191.1"/>
    <property type="molecule type" value="Genomic_DNA"/>
</dbReference>
<name>A0A1G6ECR0_9HYPH</name>
<reference evidence="3 4" key="1">
    <citation type="submission" date="2016-10" db="EMBL/GenBank/DDBJ databases">
        <authorList>
            <person name="de Groot N.N."/>
        </authorList>
    </citation>
    <scope>NUCLEOTIDE SEQUENCE [LARGE SCALE GENOMIC DNA]</scope>
    <source>
        <strain evidence="3 4">ATCC 35022</strain>
    </source>
</reference>
<keyword evidence="2" id="KW-0560">Oxidoreductase</keyword>
<dbReference type="OrthoDB" id="286404at2"/>
<dbReference type="PRINTS" id="PR00081">
    <property type="entry name" value="GDHRDH"/>
</dbReference>
<evidence type="ECO:0000256" key="2">
    <source>
        <dbReference type="ARBA" id="ARBA00023002"/>
    </source>
</evidence>
<dbReference type="STRING" id="665467.SAMN02982931_04388"/>
<dbReference type="AlphaFoldDB" id="A0A1G6ECR0"/>
<dbReference type="PROSITE" id="PS00061">
    <property type="entry name" value="ADH_SHORT"/>
    <property type="match status" value="1"/>
</dbReference>
<dbReference type="PANTHER" id="PTHR43669">
    <property type="entry name" value="5-KETO-D-GLUCONATE 5-REDUCTASE"/>
    <property type="match status" value="1"/>
</dbReference>
<dbReference type="InterPro" id="IPR036291">
    <property type="entry name" value="NAD(P)-bd_dom_sf"/>
</dbReference>
<organism evidence="3 4">
    <name type="scientific">Bauldia litoralis</name>
    <dbReference type="NCBI Taxonomy" id="665467"/>
    <lineage>
        <taxon>Bacteria</taxon>
        <taxon>Pseudomonadati</taxon>
        <taxon>Pseudomonadota</taxon>
        <taxon>Alphaproteobacteria</taxon>
        <taxon>Hyphomicrobiales</taxon>
        <taxon>Kaistiaceae</taxon>
        <taxon>Bauldia</taxon>
    </lineage>
</organism>
<dbReference type="FunFam" id="3.40.50.720:FF:000084">
    <property type="entry name" value="Short-chain dehydrogenase reductase"/>
    <property type="match status" value="1"/>
</dbReference>
<accession>A0A1G6ECR0</accession>
<sequence length="254" mass="27309">MASMFDLTGRLALVTGSSKGIGLALAEAVAEAGAEIIINSRNPEELEKTRAKLAAEGHKVHAVSFDVTDQPLVEATVARIEAEIGPIEILFNNAGIQYRTPLDEFPVEAWRQVMATNLDSVFYVGQAVAKRMIPRGHGKIVNTCSLGSEIARQTIAPYTAAKGAVKMLTKGMCADWARHGLQINGIGPGYFKTELNRALFENPEFDAWVKQRTPAARWGDVDELKGVAVFLASDAATFVNGHIVYVDGGLVSAL</sequence>
<dbReference type="InterPro" id="IPR002347">
    <property type="entry name" value="SDR_fam"/>
</dbReference>
<gene>
    <name evidence="3" type="ORF">SAMN02982931_04388</name>
</gene>